<protein>
    <submittedName>
        <fullName evidence="2">Uncharacterized protein</fullName>
    </submittedName>
</protein>
<evidence type="ECO:0000256" key="1">
    <source>
        <dbReference type="SAM" id="MobiDB-lite"/>
    </source>
</evidence>
<reference evidence="2" key="1">
    <citation type="submission" date="2021-04" db="EMBL/GenBank/DDBJ databases">
        <authorList>
            <person name="Hartkoorn R.C."/>
            <person name="Beaudoing E."/>
            <person name="Hot D."/>
        </authorList>
    </citation>
    <scope>NUCLEOTIDE SEQUENCE</scope>
    <source>
        <strain evidence="2">NRRL B-16292</strain>
    </source>
</reference>
<accession>A0ABY5W5F0</accession>
<sequence length="50" mass="5684">MDDNEVPGFWRASSARPPPTSFPRVRELDLGDDWLRAVCWNNAATLLLRA</sequence>
<organism evidence="2 3">
    <name type="scientific">Dactylosporangium fulvum</name>
    <dbReference type="NCBI Taxonomy" id="53359"/>
    <lineage>
        <taxon>Bacteria</taxon>
        <taxon>Bacillati</taxon>
        <taxon>Actinomycetota</taxon>
        <taxon>Actinomycetes</taxon>
        <taxon>Micromonosporales</taxon>
        <taxon>Micromonosporaceae</taxon>
        <taxon>Dactylosporangium</taxon>
    </lineage>
</organism>
<dbReference type="EMBL" id="CP073720">
    <property type="protein sequence ID" value="UWP84561.1"/>
    <property type="molecule type" value="Genomic_DNA"/>
</dbReference>
<dbReference type="RefSeq" id="WP_259862437.1">
    <property type="nucleotide sequence ID" value="NZ_BAAAST010000102.1"/>
</dbReference>
<keyword evidence="3" id="KW-1185">Reference proteome</keyword>
<proteinExistence type="predicted"/>
<evidence type="ECO:0000313" key="3">
    <source>
        <dbReference type="Proteomes" id="UP001059617"/>
    </source>
</evidence>
<dbReference type="Proteomes" id="UP001059617">
    <property type="component" value="Chromosome"/>
</dbReference>
<reference evidence="2" key="2">
    <citation type="submission" date="2022-09" db="EMBL/GenBank/DDBJ databases">
        <title>Biosynthetic gene clusters of Dactylosporangioum fulvum.</title>
        <authorList>
            <person name="Caradec T."/>
        </authorList>
    </citation>
    <scope>NUCLEOTIDE SEQUENCE</scope>
    <source>
        <strain evidence="2">NRRL B-16292</strain>
    </source>
</reference>
<feature type="region of interest" description="Disordered" evidence="1">
    <location>
        <begin position="1"/>
        <end position="21"/>
    </location>
</feature>
<gene>
    <name evidence="2" type="ORF">Dfulv_10135</name>
</gene>
<name>A0ABY5W5F0_9ACTN</name>
<evidence type="ECO:0000313" key="2">
    <source>
        <dbReference type="EMBL" id="UWP84561.1"/>
    </source>
</evidence>